<evidence type="ECO:0000313" key="1">
    <source>
        <dbReference type="EMBL" id="MFD2833340.1"/>
    </source>
</evidence>
<gene>
    <name evidence="1" type="ORF">ACFSYS_08565</name>
</gene>
<dbReference type="Proteomes" id="UP001597438">
    <property type="component" value="Unassembled WGS sequence"/>
</dbReference>
<keyword evidence="2" id="KW-1185">Reference proteome</keyword>
<dbReference type="InterPro" id="IPR021866">
    <property type="entry name" value="SpoIIAA-like"/>
</dbReference>
<dbReference type="SUPFAM" id="SSF52091">
    <property type="entry name" value="SpoIIaa-like"/>
    <property type="match status" value="1"/>
</dbReference>
<proteinExistence type="predicted"/>
<comment type="caution">
    <text evidence="1">The sequence shown here is derived from an EMBL/GenBank/DDBJ whole genome shotgun (WGS) entry which is preliminary data.</text>
</comment>
<dbReference type="EMBL" id="JBHUOJ010000016">
    <property type="protein sequence ID" value="MFD2833340.1"/>
    <property type="molecule type" value="Genomic_DNA"/>
</dbReference>
<dbReference type="Pfam" id="PF11964">
    <property type="entry name" value="SpoIIAA-like"/>
    <property type="match status" value="1"/>
</dbReference>
<dbReference type="RefSeq" id="WP_251741100.1">
    <property type="nucleotide sequence ID" value="NZ_JBHUOJ010000016.1"/>
</dbReference>
<protein>
    <submittedName>
        <fullName evidence="1">STAS/SEC14 domain-containing protein</fullName>
    </submittedName>
</protein>
<dbReference type="InterPro" id="IPR036513">
    <property type="entry name" value="STAS_dom_sf"/>
</dbReference>
<accession>A0ABW5X430</accession>
<organism evidence="1 2">
    <name type="scientific">Christiangramia antarctica</name>
    <dbReference type="NCBI Taxonomy" id="2058158"/>
    <lineage>
        <taxon>Bacteria</taxon>
        <taxon>Pseudomonadati</taxon>
        <taxon>Bacteroidota</taxon>
        <taxon>Flavobacteriia</taxon>
        <taxon>Flavobacteriales</taxon>
        <taxon>Flavobacteriaceae</taxon>
        <taxon>Christiangramia</taxon>
    </lineage>
</organism>
<sequence>MIVKENLNFQDCKEALFFLKSKIEVRGDIKIYLEVNEFVGDELLQEIGLKFKENIKKIAIVCRDESIENMRIIARKFYRSEIKFFEVIEKAQAKRWVHLKA</sequence>
<name>A0ABW5X430_9FLAO</name>
<dbReference type="InterPro" id="IPR038396">
    <property type="entry name" value="SpoIIAA-like_sf"/>
</dbReference>
<reference evidence="2" key="1">
    <citation type="journal article" date="2019" name="Int. J. Syst. Evol. Microbiol.">
        <title>The Global Catalogue of Microorganisms (GCM) 10K type strain sequencing project: providing services to taxonomists for standard genome sequencing and annotation.</title>
        <authorList>
            <consortium name="The Broad Institute Genomics Platform"/>
            <consortium name="The Broad Institute Genome Sequencing Center for Infectious Disease"/>
            <person name="Wu L."/>
            <person name="Ma J."/>
        </authorList>
    </citation>
    <scope>NUCLEOTIDE SEQUENCE [LARGE SCALE GENOMIC DNA]</scope>
    <source>
        <strain evidence="2">KCTC 52925</strain>
    </source>
</reference>
<evidence type="ECO:0000313" key="2">
    <source>
        <dbReference type="Proteomes" id="UP001597438"/>
    </source>
</evidence>
<dbReference type="Gene3D" id="3.40.50.10600">
    <property type="entry name" value="SpoIIaa-like domains"/>
    <property type="match status" value="1"/>
</dbReference>